<dbReference type="OrthoDB" id="3057168at2759"/>
<feature type="region of interest" description="Disordered" evidence="1">
    <location>
        <begin position="1"/>
        <end position="77"/>
    </location>
</feature>
<dbReference type="SUPFAM" id="SSF53474">
    <property type="entry name" value="alpha/beta-Hydrolases"/>
    <property type="match status" value="1"/>
</dbReference>
<feature type="compositionally biased region" description="Polar residues" evidence="1">
    <location>
        <begin position="1"/>
        <end position="13"/>
    </location>
</feature>
<keyword evidence="4" id="KW-1185">Reference proteome</keyword>
<feature type="compositionally biased region" description="Polar residues" evidence="1">
    <location>
        <begin position="43"/>
        <end position="65"/>
    </location>
</feature>
<name>A0A165LVR4_EXIGL</name>
<reference evidence="3 4" key="1">
    <citation type="journal article" date="2016" name="Mol. Biol. Evol.">
        <title>Comparative Genomics of Early-Diverging Mushroom-Forming Fungi Provides Insights into the Origins of Lignocellulose Decay Capabilities.</title>
        <authorList>
            <person name="Nagy L.G."/>
            <person name="Riley R."/>
            <person name="Tritt A."/>
            <person name="Adam C."/>
            <person name="Daum C."/>
            <person name="Floudas D."/>
            <person name="Sun H."/>
            <person name="Yadav J.S."/>
            <person name="Pangilinan J."/>
            <person name="Larsson K.H."/>
            <person name="Matsuura K."/>
            <person name="Barry K."/>
            <person name="Labutti K."/>
            <person name="Kuo R."/>
            <person name="Ohm R.A."/>
            <person name="Bhattacharya S.S."/>
            <person name="Shirouzu T."/>
            <person name="Yoshinaga Y."/>
            <person name="Martin F.M."/>
            <person name="Grigoriev I.V."/>
            <person name="Hibbett D.S."/>
        </authorList>
    </citation>
    <scope>NUCLEOTIDE SEQUENCE [LARGE SCALE GENOMIC DNA]</scope>
    <source>
        <strain evidence="3 4">HHB12029</strain>
    </source>
</reference>
<dbReference type="AlphaFoldDB" id="A0A165LVR4"/>
<evidence type="ECO:0000313" key="4">
    <source>
        <dbReference type="Proteomes" id="UP000077266"/>
    </source>
</evidence>
<dbReference type="InterPro" id="IPR018712">
    <property type="entry name" value="Tle1-like_cat"/>
</dbReference>
<feature type="domain" description="T6SS Phospholipase effector Tle1-like catalytic" evidence="2">
    <location>
        <begin position="34"/>
        <end position="366"/>
    </location>
</feature>
<feature type="compositionally biased region" description="Basic and acidic residues" evidence="1">
    <location>
        <begin position="17"/>
        <end position="27"/>
    </location>
</feature>
<dbReference type="PANTHER" id="PTHR33840:SF1">
    <property type="entry name" value="TLE1 PHOSPHOLIPASE DOMAIN-CONTAINING PROTEIN"/>
    <property type="match status" value="1"/>
</dbReference>
<organism evidence="3 4">
    <name type="scientific">Exidia glandulosa HHB12029</name>
    <dbReference type="NCBI Taxonomy" id="1314781"/>
    <lineage>
        <taxon>Eukaryota</taxon>
        <taxon>Fungi</taxon>
        <taxon>Dikarya</taxon>
        <taxon>Basidiomycota</taxon>
        <taxon>Agaricomycotina</taxon>
        <taxon>Agaricomycetes</taxon>
        <taxon>Auriculariales</taxon>
        <taxon>Exidiaceae</taxon>
        <taxon>Exidia</taxon>
    </lineage>
</organism>
<proteinExistence type="predicted"/>
<dbReference type="Pfam" id="PF09994">
    <property type="entry name" value="T6SS_Tle1-like_cat"/>
    <property type="match status" value="1"/>
</dbReference>
<dbReference type="Proteomes" id="UP000077266">
    <property type="component" value="Unassembled WGS sequence"/>
</dbReference>
<protein>
    <recommendedName>
        <fullName evidence="2">T6SS Phospholipase effector Tle1-like catalytic domain-containing protein</fullName>
    </recommendedName>
</protein>
<dbReference type="STRING" id="1314781.A0A165LVR4"/>
<dbReference type="EMBL" id="KV425919">
    <property type="protein sequence ID" value="KZV98395.1"/>
    <property type="molecule type" value="Genomic_DNA"/>
</dbReference>
<gene>
    <name evidence="3" type="ORF">EXIGLDRAFT_701190</name>
</gene>
<evidence type="ECO:0000259" key="2">
    <source>
        <dbReference type="Pfam" id="PF09994"/>
    </source>
</evidence>
<dbReference type="PANTHER" id="PTHR33840">
    <property type="match status" value="1"/>
</dbReference>
<evidence type="ECO:0000256" key="1">
    <source>
        <dbReference type="SAM" id="MobiDB-lite"/>
    </source>
</evidence>
<accession>A0A165LVR4</accession>
<dbReference type="InterPro" id="IPR029058">
    <property type="entry name" value="AB_hydrolase_fold"/>
</dbReference>
<evidence type="ECO:0000313" key="3">
    <source>
        <dbReference type="EMBL" id="KZV98395.1"/>
    </source>
</evidence>
<sequence length="561" mass="63489">MASSSPNVASAESAQAIKREHERAERRRASKSYKRLVVFCDGTGQQTDSPTKPPNKESTATSKAKPSTIPKADDPISKASASDLHDYGGWVPASNVTRMSRCLEDAEILADQREIEQLSFYQLTVLQNGVATGALGWFTSSWNGAFGIGVNENITEVYIWLCQNWIPGDEIFLFGFSRGAYTARAVAGLVHHLGLLDRANLDNFHRVYHLFQMRDQEDHKQDWEKWAAANLSNAGKNANNTTKPDPSRPIRAPGQVMLKVVGVFDTVQSQGIPRTRWIKNISYNKKYAFHDAFISNSVENAFHVLALDEFRPSFSPTLWFKPTDGSNNTVLRQTWFCGAHSDAGGSYDDAEPYDTSDLSLLWMLEQTTPFLKWNMTELRSTLHRENDIERPMPADAVKWVAAQPLHNSMTAQFIAAGSETRTPGRYTMERVLYPSQVGESNERVHWSVRLRLLQAKYGRGVRTHKRKDAGWFGWVPLSWFGLNDDDVERDGNGKPVWDVAKEFECDALKGFRVERRGETWVWVKDKIELLEDPLCEMDRQLISDEDVPLLRDVSKSIGLHF</sequence>
<dbReference type="InParanoid" id="A0A165LVR4"/>